<name>A0A0J7IFB6_9FLAO</name>
<dbReference type="EMBL" id="LFND01000003">
    <property type="protein sequence ID" value="KMQ64606.1"/>
    <property type="molecule type" value="Genomic_DNA"/>
</dbReference>
<protein>
    <submittedName>
        <fullName evidence="2">Uncharacterized protein</fullName>
    </submittedName>
</protein>
<evidence type="ECO:0000313" key="2">
    <source>
        <dbReference type="EMBL" id="KMQ64606.1"/>
    </source>
</evidence>
<keyword evidence="1" id="KW-0812">Transmembrane</keyword>
<keyword evidence="3" id="KW-1185">Reference proteome</keyword>
<evidence type="ECO:0000313" key="3">
    <source>
        <dbReference type="Proteomes" id="UP000036261"/>
    </source>
</evidence>
<comment type="caution">
    <text evidence="2">The sequence shown here is derived from an EMBL/GenBank/DDBJ whole genome shotgun (WGS) entry which is preliminary data.</text>
</comment>
<dbReference type="AlphaFoldDB" id="A0A0J7IFB6"/>
<keyword evidence="1" id="KW-0472">Membrane</keyword>
<reference evidence="2 3" key="1">
    <citation type="journal article" date="2013" name="Int. J. Syst. Evol. Microbiol.">
        <title>Chryseobacterium angstadtii sp. nov., isolated from a newt tank.</title>
        <authorList>
            <person name="Kirk K.E."/>
            <person name="Hoffman J.A."/>
            <person name="Smith K.A."/>
            <person name="Strahan B.L."/>
            <person name="Failor K.C."/>
            <person name="Krebs J.E."/>
            <person name="Gale A.N."/>
            <person name="Do T.D."/>
            <person name="Sontag T.C."/>
            <person name="Batties A.M."/>
            <person name="Mistiszyn K."/>
            <person name="Newman J.D."/>
        </authorList>
    </citation>
    <scope>NUCLEOTIDE SEQUENCE [LARGE SCALE GENOMIC DNA]</scope>
    <source>
        <strain evidence="2 3">KM</strain>
    </source>
</reference>
<keyword evidence="1" id="KW-1133">Transmembrane helix</keyword>
<accession>A0A0J7IFB6</accession>
<dbReference type="STRING" id="558151.ACM46_10165"/>
<evidence type="ECO:0000256" key="1">
    <source>
        <dbReference type="SAM" id="Phobius"/>
    </source>
</evidence>
<organism evidence="2 3">
    <name type="scientific">Chryseobacterium angstadtii</name>
    <dbReference type="NCBI Taxonomy" id="558151"/>
    <lineage>
        <taxon>Bacteria</taxon>
        <taxon>Pseudomonadati</taxon>
        <taxon>Bacteroidota</taxon>
        <taxon>Flavobacteriia</taxon>
        <taxon>Flavobacteriales</taxon>
        <taxon>Weeksellaceae</taxon>
        <taxon>Chryseobacterium group</taxon>
        <taxon>Chryseobacterium</taxon>
    </lineage>
</organism>
<gene>
    <name evidence="2" type="ORF">ACM46_10165</name>
</gene>
<dbReference type="PATRIC" id="fig|558151.6.peg.2145"/>
<sequence>MSFTQERYVSYTKYRFEQKIKPKPTGSKFDISIAKVIIKGIYPKKGIGNLLLNSSVLVYLSAVICYLKILKVYRPDTILKVNTQQKTSCKNRFLTA</sequence>
<proteinExistence type="predicted"/>
<dbReference type="Proteomes" id="UP000036261">
    <property type="component" value="Unassembled WGS sequence"/>
</dbReference>
<feature type="transmembrane region" description="Helical" evidence="1">
    <location>
        <begin position="50"/>
        <end position="70"/>
    </location>
</feature>